<keyword evidence="5" id="KW-1185">Reference proteome</keyword>
<dbReference type="PRINTS" id="PR00502">
    <property type="entry name" value="NUDIXFAMILY"/>
</dbReference>
<dbReference type="GO" id="GO:0006754">
    <property type="term" value="P:ATP biosynthetic process"/>
    <property type="evidence" value="ECO:0007669"/>
    <property type="project" value="TreeGrafter"/>
</dbReference>
<sequence>MPHYRPNVAALIMNRKGKLLICERFGNAGAWQFPQGGVDHGETFLTALVREIKEEIGLPKSSYKVKDLKMGYRYHYSKPVIKKGVLYDGQEQVYFLCKLKKSNQVEIDVNQSPPEFSDYKWIKPKDFPIKSLPEFKRKVYRQVLWDFFKVRVF</sequence>
<dbReference type="PANTHER" id="PTHR21340">
    <property type="entry name" value="DIADENOSINE 5,5-P1,P4-TETRAPHOSPHATE PYROPHOSPHOHYDROLASE MUTT"/>
    <property type="match status" value="1"/>
</dbReference>
<keyword evidence="1 2" id="KW-0378">Hydrolase</keyword>
<organism evidence="4 5">
    <name type="scientific">Persicirhabdus sediminis</name>
    <dbReference type="NCBI Taxonomy" id="454144"/>
    <lineage>
        <taxon>Bacteria</taxon>
        <taxon>Pseudomonadati</taxon>
        <taxon>Verrucomicrobiota</taxon>
        <taxon>Verrucomicrobiia</taxon>
        <taxon>Verrucomicrobiales</taxon>
        <taxon>Verrucomicrobiaceae</taxon>
        <taxon>Persicirhabdus</taxon>
    </lineage>
</organism>
<dbReference type="GO" id="GO:0004081">
    <property type="term" value="F:bis(5'-nucleosyl)-tetraphosphatase (asymmetrical) activity"/>
    <property type="evidence" value="ECO:0007669"/>
    <property type="project" value="TreeGrafter"/>
</dbReference>
<evidence type="ECO:0000313" key="4">
    <source>
        <dbReference type="EMBL" id="MBK1789823.1"/>
    </source>
</evidence>
<evidence type="ECO:0000256" key="1">
    <source>
        <dbReference type="ARBA" id="ARBA00022801"/>
    </source>
</evidence>
<dbReference type="EMBL" id="JAENIM010000009">
    <property type="protein sequence ID" value="MBK1789823.1"/>
    <property type="molecule type" value="Genomic_DNA"/>
</dbReference>
<name>A0A8J7MC15_9BACT</name>
<dbReference type="GO" id="GO:0006167">
    <property type="term" value="P:AMP biosynthetic process"/>
    <property type="evidence" value="ECO:0007669"/>
    <property type="project" value="TreeGrafter"/>
</dbReference>
<dbReference type="Pfam" id="PF00293">
    <property type="entry name" value="NUDIX"/>
    <property type="match status" value="1"/>
</dbReference>
<proteinExistence type="inferred from homology"/>
<gene>
    <name evidence="4" type="ORF">JIN82_01505</name>
</gene>
<reference evidence="4" key="1">
    <citation type="submission" date="2021-01" db="EMBL/GenBank/DDBJ databases">
        <title>Modified the classification status of verrucomicrobia.</title>
        <authorList>
            <person name="Feng X."/>
        </authorList>
    </citation>
    <scope>NUCLEOTIDE SEQUENCE</scope>
    <source>
        <strain evidence="4">_KCTC 22039</strain>
    </source>
</reference>
<dbReference type="Gene3D" id="3.90.79.10">
    <property type="entry name" value="Nucleoside Triphosphate Pyrophosphohydrolase"/>
    <property type="match status" value="1"/>
</dbReference>
<dbReference type="InterPro" id="IPR015797">
    <property type="entry name" value="NUDIX_hydrolase-like_dom_sf"/>
</dbReference>
<dbReference type="NCBIfam" id="NF001936">
    <property type="entry name" value="PRK00714.1-3"/>
    <property type="match status" value="1"/>
</dbReference>
<feature type="domain" description="Nudix hydrolase" evidence="3">
    <location>
        <begin position="3"/>
        <end position="145"/>
    </location>
</feature>
<dbReference type="AlphaFoldDB" id="A0A8J7MC15"/>
<dbReference type="SUPFAM" id="SSF55811">
    <property type="entry name" value="Nudix"/>
    <property type="match status" value="1"/>
</dbReference>
<dbReference type="PROSITE" id="PS00893">
    <property type="entry name" value="NUDIX_BOX"/>
    <property type="match status" value="1"/>
</dbReference>
<dbReference type="PROSITE" id="PS51462">
    <property type="entry name" value="NUDIX"/>
    <property type="match status" value="1"/>
</dbReference>
<dbReference type="InterPro" id="IPR020476">
    <property type="entry name" value="Nudix_hydrolase"/>
</dbReference>
<dbReference type="RefSeq" id="WP_200309865.1">
    <property type="nucleotide sequence ID" value="NZ_JAENIM010000009.1"/>
</dbReference>
<comment type="similarity">
    <text evidence="2">Belongs to the Nudix hydrolase family.</text>
</comment>
<dbReference type="InterPro" id="IPR000086">
    <property type="entry name" value="NUDIX_hydrolase_dom"/>
</dbReference>
<dbReference type="InterPro" id="IPR020084">
    <property type="entry name" value="NUDIX_hydrolase_CS"/>
</dbReference>
<dbReference type="Proteomes" id="UP000624703">
    <property type="component" value="Unassembled WGS sequence"/>
</dbReference>
<evidence type="ECO:0000259" key="3">
    <source>
        <dbReference type="PROSITE" id="PS51462"/>
    </source>
</evidence>
<evidence type="ECO:0000313" key="5">
    <source>
        <dbReference type="Proteomes" id="UP000624703"/>
    </source>
</evidence>
<evidence type="ECO:0000256" key="2">
    <source>
        <dbReference type="RuleBase" id="RU003476"/>
    </source>
</evidence>
<protein>
    <submittedName>
        <fullName evidence="4">RNA pyrophosphohydrolase</fullName>
        <ecNumber evidence="4">3.6.1.-</ecNumber>
    </submittedName>
</protein>
<dbReference type="EC" id="3.6.1.-" evidence="4"/>
<dbReference type="PANTHER" id="PTHR21340:SF0">
    <property type="entry name" value="BIS(5'-NUCLEOSYL)-TETRAPHOSPHATASE [ASYMMETRICAL]"/>
    <property type="match status" value="1"/>
</dbReference>
<comment type="caution">
    <text evidence="4">The sequence shown here is derived from an EMBL/GenBank/DDBJ whole genome shotgun (WGS) entry which is preliminary data.</text>
</comment>
<accession>A0A8J7MC15</accession>
<dbReference type="InterPro" id="IPR051325">
    <property type="entry name" value="Nudix_hydrolase_domain"/>
</dbReference>